<sequence>MCLVPVDARRELDTRIGITDVCELLYGYWEPNLCPIQEQPVLSHLSNPGA</sequence>
<dbReference type="AlphaFoldDB" id="G3HP96"/>
<protein>
    <submittedName>
        <fullName evidence="1">Uncharacterized protein</fullName>
    </submittedName>
</protein>
<gene>
    <name evidence="1" type="ORF">I79_012604</name>
</gene>
<proteinExistence type="predicted"/>
<dbReference type="EMBL" id="JH000568">
    <property type="protein sequence ID" value="EGW01421.1"/>
    <property type="molecule type" value="Genomic_DNA"/>
</dbReference>
<accession>G3HP96</accession>
<dbReference type="InParanoid" id="G3HP96"/>
<organism evidence="1 2">
    <name type="scientific">Cricetulus griseus</name>
    <name type="common">Chinese hamster</name>
    <name type="synonym">Cricetulus barabensis griseus</name>
    <dbReference type="NCBI Taxonomy" id="10029"/>
    <lineage>
        <taxon>Eukaryota</taxon>
        <taxon>Metazoa</taxon>
        <taxon>Chordata</taxon>
        <taxon>Craniata</taxon>
        <taxon>Vertebrata</taxon>
        <taxon>Euteleostomi</taxon>
        <taxon>Mammalia</taxon>
        <taxon>Eutheria</taxon>
        <taxon>Euarchontoglires</taxon>
        <taxon>Glires</taxon>
        <taxon>Rodentia</taxon>
        <taxon>Myomorpha</taxon>
        <taxon>Muroidea</taxon>
        <taxon>Cricetidae</taxon>
        <taxon>Cricetinae</taxon>
        <taxon>Cricetulus</taxon>
    </lineage>
</organism>
<evidence type="ECO:0000313" key="1">
    <source>
        <dbReference type="EMBL" id="EGW01421.1"/>
    </source>
</evidence>
<evidence type="ECO:0000313" key="2">
    <source>
        <dbReference type="Proteomes" id="UP000001075"/>
    </source>
</evidence>
<dbReference type="Proteomes" id="UP000001075">
    <property type="component" value="Unassembled WGS sequence"/>
</dbReference>
<name>G3HP96_CRIGR</name>
<reference evidence="2" key="1">
    <citation type="journal article" date="2011" name="Nat. Biotechnol.">
        <title>The genomic sequence of the Chinese hamster ovary (CHO)-K1 cell line.</title>
        <authorList>
            <person name="Xu X."/>
            <person name="Nagarajan H."/>
            <person name="Lewis N.E."/>
            <person name="Pan S."/>
            <person name="Cai Z."/>
            <person name="Liu X."/>
            <person name="Chen W."/>
            <person name="Xie M."/>
            <person name="Wang W."/>
            <person name="Hammond S."/>
            <person name="Andersen M.R."/>
            <person name="Neff N."/>
            <person name="Passarelli B."/>
            <person name="Koh W."/>
            <person name="Fan H.C."/>
            <person name="Wang J."/>
            <person name="Gui Y."/>
            <person name="Lee K.H."/>
            <person name="Betenbaugh M.J."/>
            <person name="Quake S.R."/>
            <person name="Famili I."/>
            <person name="Palsson B.O."/>
            <person name="Wang J."/>
        </authorList>
    </citation>
    <scope>NUCLEOTIDE SEQUENCE [LARGE SCALE GENOMIC DNA]</scope>
    <source>
        <strain evidence="2">CHO K1 cell line</strain>
    </source>
</reference>